<evidence type="ECO:0000313" key="1">
    <source>
        <dbReference type="Proteomes" id="UP000046392"/>
    </source>
</evidence>
<dbReference type="WBParaSite" id="SPAL_0001106200.1">
    <property type="protein sequence ID" value="SPAL_0001106200.1"/>
    <property type="gene ID" value="SPAL_0001106200"/>
</dbReference>
<reference evidence="2" key="1">
    <citation type="submission" date="2017-02" db="UniProtKB">
        <authorList>
            <consortium name="WormBaseParasite"/>
        </authorList>
    </citation>
    <scope>IDENTIFICATION</scope>
</reference>
<organism evidence="1 2">
    <name type="scientific">Strongyloides papillosus</name>
    <name type="common">Intestinal threadworm</name>
    <dbReference type="NCBI Taxonomy" id="174720"/>
    <lineage>
        <taxon>Eukaryota</taxon>
        <taxon>Metazoa</taxon>
        <taxon>Ecdysozoa</taxon>
        <taxon>Nematoda</taxon>
        <taxon>Chromadorea</taxon>
        <taxon>Rhabditida</taxon>
        <taxon>Tylenchina</taxon>
        <taxon>Panagrolaimomorpha</taxon>
        <taxon>Strongyloidoidea</taxon>
        <taxon>Strongyloididae</taxon>
        <taxon>Strongyloides</taxon>
    </lineage>
</organism>
<sequence>MNKTVEYIFEKGLDEKKLILSISLIQRRTCLNFVESRDSPAFNGTLFKRGKKCMATADLAGKYVTYSIHLNNTCMERDMILKLIYLNTQLRYEFAKCLGKHQGNITDNNMPDVMRTYNCFFYNDLKDYMKFDLDPKTVYAFPKKYSLTNNIEPKTLEQRNYAAELSFTDLKGLDGKICKDECKKYSPVTCKNSGFRNSAKCDSCVCPFFYNGRKCEKLVKPKKSHYCGSQYKTAKRNTNTQVLDINAECYYKIKPYYKKRKVQVKFTPIGGPIRWPCNSSKILEVKYEKDKSKDGVMPCGQMKEFTVKSDKGVSVLVYHDKIGTNFKIKMQYKAF</sequence>
<keyword evidence="1" id="KW-1185">Reference proteome</keyword>
<accession>A0A0N5BZ68</accession>
<dbReference type="Gene3D" id="3.40.390.10">
    <property type="entry name" value="Collagenase (Catalytic Domain)"/>
    <property type="match status" value="1"/>
</dbReference>
<proteinExistence type="predicted"/>
<protein>
    <submittedName>
        <fullName evidence="2">Metalloendopeptidase</fullName>
    </submittedName>
</protein>
<dbReference type="AlphaFoldDB" id="A0A0N5BZ68"/>
<dbReference type="Proteomes" id="UP000046392">
    <property type="component" value="Unplaced"/>
</dbReference>
<dbReference type="InterPro" id="IPR024079">
    <property type="entry name" value="MetalloPept_cat_dom_sf"/>
</dbReference>
<evidence type="ECO:0000313" key="2">
    <source>
        <dbReference type="WBParaSite" id="SPAL_0001106200.1"/>
    </source>
</evidence>
<dbReference type="GO" id="GO:0008237">
    <property type="term" value="F:metallopeptidase activity"/>
    <property type="evidence" value="ECO:0007669"/>
    <property type="project" value="InterPro"/>
</dbReference>
<name>A0A0N5BZ68_STREA</name>